<dbReference type="PRINTS" id="PR00010">
    <property type="entry name" value="EGFBLOOD"/>
</dbReference>
<dbReference type="InterPro" id="IPR000742">
    <property type="entry name" value="EGF"/>
</dbReference>
<dbReference type="OrthoDB" id="6085431at2759"/>
<keyword evidence="4 6" id="KW-1015">Disulfide bond</keyword>
<protein>
    <submittedName>
        <fullName evidence="11">Sushi, nidogen and EGF-like domain-containing protein 1 isoform X1</fullName>
    </submittedName>
</protein>
<evidence type="ECO:0000256" key="3">
    <source>
        <dbReference type="ARBA" id="ARBA00022737"/>
    </source>
</evidence>
<feature type="disulfide bond" evidence="6">
    <location>
        <begin position="104"/>
        <end position="114"/>
    </location>
</feature>
<dbReference type="Pfam" id="PF01607">
    <property type="entry name" value="CBM_14"/>
    <property type="match status" value="2"/>
</dbReference>
<feature type="disulfide bond" evidence="6">
    <location>
        <begin position="109"/>
        <end position="126"/>
    </location>
</feature>
<dbReference type="PROSITE" id="PS01187">
    <property type="entry name" value="EGF_CA"/>
    <property type="match status" value="1"/>
</dbReference>
<dbReference type="GO" id="GO:0032991">
    <property type="term" value="C:protein-containing complex"/>
    <property type="evidence" value="ECO:0007669"/>
    <property type="project" value="TreeGrafter"/>
</dbReference>
<sequence>MGWKLLSLLLLNSFTGLVMAAVFNKTRLLLLAQMRSAQSQIGPCDKVNYLYRHPGDCYKFLACTTYGAVPMDCPANLVFYEREQRCDYKYLVPECRDNGDPNPCYQNRCYRGSCQIDSTKSLGYTCVCEQGFTGTDCSIDIDECSSSPCLNGGACTNLPGNYSCTCYNGYSGPRCEIPPCSTSTCIQGYCSSATQCTCYSGYTGVKCDTAPCPVYPCPVDVPSYSYPSWEDLNCQSYYNCNRGSLVKRTCPFGQKFDVVTLACQNQNEPDRFFCDIFIGSPV</sequence>
<keyword evidence="1 6" id="KW-0245">EGF-like domain</keyword>
<dbReference type="Pfam" id="PF00008">
    <property type="entry name" value="EGF"/>
    <property type="match status" value="1"/>
</dbReference>
<dbReference type="SMART" id="SM00181">
    <property type="entry name" value="EGF"/>
    <property type="match status" value="3"/>
</dbReference>
<feature type="domain" description="EGF-like" evidence="8">
    <location>
        <begin position="100"/>
        <end position="138"/>
    </location>
</feature>
<dbReference type="InterPro" id="IPR051022">
    <property type="entry name" value="Notch_Cell-Fate_Det"/>
</dbReference>
<evidence type="ECO:0000313" key="11">
    <source>
        <dbReference type="RefSeq" id="XP_055862530.1"/>
    </source>
</evidence>
<evidence type="ECO:0000256" key="5">
    <source>
        <dbReference type="ARBA" id="ARBA00023180"/>
    </source>
</evidence>
<reference evidence="11" key="1">
    <citation type="submission" date="2025-08" db="UniProtKB">
        <authorList>
            <consortium name="RefSeq"/>
        </authorList>
    </citation>
    <scope>IDENTIFICATION</scope>
</reference>
<dbReference type="GO" id="GO:0008061">
    <property type="term" value="F:chitin binding"/>
    <property type="evidence" value="ECO:0007669"/>
    <property type="project" value="InterPro"/>
</dbReference>
<evidence type="ECO:0000256" key="7">
    <source>
        <dbReference type="SAM" id="SignalP"/>
    </source>
</evidence>
<dbReference type="GeneID" id="129922081"/>
<keyword evidence="3" id="KW-0677">Repeat</keyword>
<feature type="chain" id="PRO_5040850980" evidence="7">
    <location>
        <begin position="21"/>
        <end position="282"/>
    </location>
</feature>
<dbReference type="SUPFAM" id="SSF57196">
    <property type="entry name" value="EGF/Laminin"/>
    <property type="match status" value="2"/>
</dbReference>
<feature type="domain" description="Chitin-binding type-2" evidence="9">
    <location>
        <begin position="41"/>
        <end position="97"/>
    </location>
</feature>
<dbReference type="SMART" id="SM00179">
    <property type="entry name" value="EGF_CA"/>
    <property type="match status" value="1"/>
</dbReference>
<dbReference type="GO" id="GO:0005509">
    <property type="term" value="F:calcium ion binding"/>
    <property type="evidence" value="ECO:0007669"/>
    <property type="project" value="InterPro"/>
</dbReference>
<keyword evidence="2 7" id="KW-0732">Signal</keyword>
<evidence type="ECO:0000256" key="6">
    <source>
        <dbReference type="PROSITE-ProRule" id="PRU00076"/>
    </source>
</evidence>
<dbReference type="InterPro" id="IPR036508">
    <property type="entry name" value="Chitin-bd_dom_sf"/>
</dbReference>
<evidence type="ECO:0000256" key="4">
    <source>
        <dbReference type="ARBA" id="ARBA00023157"/>
    </source>
</evidence>
<dbReference type="PROSITE" id="PS50940">
    <property type="entry name" value="CHIT_BIND_II"/>
    <property type="match status" value="2"/>
</dbReference>
<feature type="domain" description="EGF-like" evidence="8">
    <location>
        <begin position="140"/>
        <end position="176"/>
    </location>
</feature>
<evidence type="ECO:0000259" key="8">
    <source>
        <dbReference type="PROSITE" id="PS50026"/>
    </source>
</evidence>
<dbReference type="Gene3D" id="2.170.140.10">
    <property type="entry name" value="Chitin binding domain"/>
    <property type="match status" value="1"/>
</dbReference>
<dbReference type="CDD" id="cd00054">
    <property type="entry name" value="EGF_CA"/>
    <property type="match status" value="1"/>
</dbReference>
<dbReference type="InterPro" id="IPR002557">
    <property type="entry name" value="Chitin-bd_dom"/>
</dbReference>
<dbReference type="PROSITE" id="PS50026">
    <property type="entry name" value="EGF_3"/>
    <property type="match status" value="2"/>
</dbReference>
<evidence type="ECO:0000259" key="9">
    <source>
        <dbReference type="PROSITE" id="PS50940"/>
    </source>
</evidence>
<feature type="disulfide bond" evidence="6">
    <location>
        <begin position="166"/>
        <end position="175"/>
    </location>
</feature>
<dbReference type="Proteomes" id="UP001165740">
    <property type="component" value="Chromosome 12"/>
</dbReference>
<dbReference type="FunFam" id="2.10.25.10:FF:000327">
    <property type="entry name" value="neurogenic locus notch homolog protein 4"/>
    <property type="match status" value="1"/>
</dbReference>
<keyword evidence="10" id="KW-1185">Reference proteome</keyword>
<evidence type="ECO:0000256" key="1">
    <source>
        <dbReference type="ARBA" id="ARBA00022536"/>
    </source>
</evidence>
<feature type="signal peptide" evidence="7">
    <location>
        <begin position="1"/>
        <end position="20"/>
    </location>
</feature>
<keyword evidence="5" id="KW-0325">Glycoprotein</keyword>
<dbReference type="GO" id="GO:0005576">
    <property type="term" value="C:extracellular region"/>
    <property type="evidence" value="ECO:0007669"/>
    <property type="project" value="InterPro"/>
</dbReference>
<dbReference type="PROSITE" id="PS00022">
    <property type="entry name" value="EGF_1"/>
    <property type="match status" value="2"/>
</dbReference>
<feature type="domain" description="Chitin-binding type-2" evidence="9">
    <location>
        <begin position="214"/>
        <end position="276"/>
    </location>
</feature>
<comment type="caution">
    <text evidence="6">Lacks conserved residue(s) required for the propagation of feature annotation.</text>
</comment>
<dbReference type="AlphaFoldDB" id="A0A9W2YIN4"/>
<accession>A0A9W2YIN4</accession>
<dbReference type="RefSeq" id="XP_055862530.1">
    <property type="nucleotide sequence ID" value="XM_056006555.1"/>
</dbReference>
<dbReference type="PANTHER" id="PTHR24049:SF40">
    <property type="entry name" value="EGF-LIKE DOMAIN-CONTAINING PROTEIN"/>
    <property type="match status" value="1"/>
</dbReference>
<dbReference type="GO" id="GO:0045197">
    <property type="term" value="P:establishment or maintenance of epithelial cell apical/basal polarity"/>
    <property type="evidence" value="ECO:0007669"/>
    <property type="project" value="TreeGrafter"/>
</dbReference>
<evidence type="ECO:0000313" key="10">
    <source>
        <dbReference type="Proteomes" id="UP001165740"/>
    </source>
</evidence>
<dbReference type="SMART" id="SM00494">
    <property type="entry name" value="ChtBD2"/>
    <property type="match status" value="2"/>
</dbReference>
<dbReference type="InterPro" id="IPR000152">
    <property type="entry name" value="EGF-type_Asp/Asn_hydroxyl_site"/>
</dbReference>
<dbReference type="PROSITE" id="PS01186">
    <property type="entry name" value="EGF_2"/>
    <property type="match status" value="3"/>
</dbReference>
<dbReference type="PANTHER" id="PTHR24049">
    <property type="entry name" value="CRUMBS FAMILY MEMBER"/>
    <property type="match status" value="1"/>
</dbReference>
<dbReference type="Gene3D" id="2.10.25.10">
    <property type="entry name" value="Laminin"/>
    <property type="match status" value="3"/>
</dbReference>
<evidence type="ECO:0000256" key="2">
    <source>
        <dbReference type="ARBA" id="ARBA00022729"/>
    </source>
</evidence>
<dbReference type="PROSITE" id="PS00010">
    <property type="entry name" value="ASX_HYDROXYL"/>
    <property type="match status" value="1"/>
</dbReference>
<dbReference type="InterPro" id="IPR018097">
    <property type="entry name" value="EGF_Ca-bd_CS"/>
</dbReference>
<dbReference type="SUPFAM" id="SSF57625">
    <property type="entry name" value="Invertebrate chitin-binding proteins"/>
    <property type="match status" value="2"/>
</dbReference>
<proteinExistence type="predicted"/>
<dbReference type="GO" id="GO:0007157">
    <property type="term" value="P:heterophilic cell-cell adhesion via plasma membrane cell adhesion molecules"/>
    <property type="evidence" value="ECO:0007669"/>
    <property type="project" value="TreeGrafter"/>
</dbReference>
<gene>
    <name evidence="11" type="primary">LOC129922081</name>
</gene>
<feature type="disulfide bond" evidence="6">
    <location>
        <begin position="128"/>
        <end position="137"/>
    </location>
</feature>
<name>A0A9W2YIN4_BIOGL</name>
<dbReference type="OMA" id="YCDCPSS"/>
<organism evidence="10 11">
    <name type="scientific">Biomphalaria glabrata</name>
    <name type="common">Bloodfluke planorb</name>
    <name type="synonym">Freshwater snail</name>
    <dbReference type="NCBI Taxonomy" id="6526"/>
    <lineage>
        <taxon>Eukaryota</taxon>
        <taxon>Metazoa</taxon>
        <taxon>Spiralia</taxon>
        <taxon>Lophotrochozoa</taxon>
        <taxon>Mollusca</taxon>
        <taxon>Gastropoda</taxon>
        <taxon>Heterobranchia</taxon>
        <taxon>Euthyneura</taxon>
        <taxon>Panpulmonata</taxon>
        <taxon>Hygrophila</taxon>
        <taxon>Lymnaeoidea</taxon>
        <taxon>Planorbidae</taxon>
        <taxon>Biomphalaria</taxon>
    </lineage>
</organism>
<dbReference type="GO" id="GO:0005886">
    <property type="term" value="C:plasma membrane"/>
    <property type="evidence" value="ECO:0007669"/>
    <property type="project" value="TreeGrafter"/>
</dbReference>
<dbReference type="InterPro" id="IPR001881">
    <property type="entry name" value="EGF-like_Ca-bd_dom"/>
</dbReference>